<dbReference type="GO" id="GO:0061630">
    <property type="term" value="F:ubiquitin protein ligase activity"/>
    <property type="evidence" value="ECO:0007669"/>
    <property type="project" value="TreeGrafter"/>
</dbReference>
<sequence length="166" mass="19113">LQRLLLTDHHNGATATAVNAYNKLKASYTQSGNYKRKQIQHGKQPKLLPCHHTFCLPCLDNCADVVHRILKCPECRAEHPLPYDGVKSFQTNYTLTGFLDIHLQATDENAAQLEAYIQRYNLERCKICDEKATLELCAHCERRACADCRNTHMEMLKRDLNRMLNQ</sequence>
<dbReference type="WBParaSite" id="PEQ_0000572501-mRNA-1">
    <property type="protein sequence ID" value="PEQ_0000572501-mRNA-1"/>
    <property type="gene ID" value="PEQ_0000572501"/>
</dbReference>
<feature type="domain" description="RING-type" evidence="5">
    <location>
        <begin position="47"/>
        <end position="76"/>
    </location>
</feature>
<name>A0A914RHC7_PAREQ</name>
<evidence type="ECO:0000256" key="1">
    <source>
        <dbReference type="ARBA" id="ARBA00022723"/>
    </source>
</evidence>
<dbReference type="Proteomes" id="UP000887564">
    <property type="component" value="Unplaced"/>
</dbReference>
<proteinExistence type="predicted"/>
<dbReference type="Pfam" id="PF00097">
    <property type="entry name" value="zf-C3HC4"/>
    <property type="match status" value="1"/>
</dbReference>
<keyword evidence="1" id="KW-0479">Metal-binding</keyword>
<dbReference type="GO" id="GO:0060340">
    <property type="term" value="P:positive regulation of type I interferon-mediated signaling pathway"/>
    <property type="evidence" value="ECO:0007669"/>
    <property type="project" value="TreeGrafter"/>
</dbReference>
<dbReference type="SUPFAM" id="SSF57850">
    <property type="entry name" value="RING/U-box"/>
    <property type="match status" value="1"/>
</dbReference>
<keyword evidence="6" id="KW-1185">Reference proteome</keyword>
<dbReference type="InterPro" id="IPR013083">
    <property type="entry name" value="Znf_RING/FYVE/PHD"/>
</dbReference>
<keyword evidence="2 4" id="KW-0863">Zinc-finger</keyword>
<dbReference type="PANTHER" id="PTHR25462:SF299">
    <property type="entry name" value="E3 UBIQUITIN-PROTEIN LIGASE TRIM56"/>
    <property type="match status" value="1"/>
</dbReference>
<dbReference type="InterPro" id="IPR018957">
    <property type="entry name" value="Znf_C3HC4_RING-type"/>
</dbReference>
<dbReference type="AlphaFoldDB" id="A0A914RHC7"/>
<dbReference type="InterPro" id="IPR001841">
    <property type="entry name" value="Znf_RING"/>
</dbReference>
<dbReference type="PROSITE" id="PS50089">
    <property type="entry name" value="ZF_RING_2"/>
    <property type="match status" value="1"/>
</dbReference>
<evidence type="ECO:0000256" key="4">
    <source>
        <dbReference type="PROSITE-ProRule" id="PRU00175"/>
    </source>
</evidence>
<dbReference type="GO" id="GO:0045087">
    <property type="term" value="P:innate immune response"/>
    <property type="evidence" value="ECO:0007669"/>
    <property type="project" value="TreeGrafter"/>
</dbReference>
<organism evidence="6 7">
    <name type="scientific">Parascaris equorum</name>
    <name type="common">Equine roundworm</name>
    <dbReference type="NCBI Taxonomy" id="6256"/>
    <lineage>
        <taxon>Eukaryota</taxon>
        <taxon>Metazoa</taxon>
        <taxon>Ecdysozoa</taxon>
        <taxon>Nematoda</taxon>
        <taxon>Chromadorea</taxon>
        <taxon>Rhabditida</taxon>
        <taxon>Spirurina</taxon>
        <taxon>Ascaridomorpha</taxon>
        <taxon>Ascaridoidea</taxon>
        <taxon>Ascarididae</taxon>
        <taxon>Parascaris</taxon>
    </lineage>
</organism>
<evidence type="ECO:0000256" key="3">
    <source>
        <dbReference type="ARBA" id="ARBA00022833"/>
    </source>
</evidence>
<accession>A0A914RHC7</accession>
<dbReference type="InterPro" id="IPR047153">
    <property type="entry name" value="TRIM45/56/19-like"/>
</dbReference>
<dbReference type="PROSITE" id="PS00518">
    <property type="entry name" value="ZF_RING_1"/>
    <property type="match status" value="1"/>
</dbReference>
<evidence type="ECO:0000259" key="5">
    <source>
        <dbReference type="PROSITE" id="PS50089"/>
    </source>
</evidence>
<protein>
    <submittedName>
        <fullName evidence="7">RING-type domain-containing protein</fullName>
    </submittedName>
</protein>
<dbReference type="Gene3D" id="3.30.40.10">
    <property type="entry name" value="Zinc/RING finger domain, C3HC4 (zinc finger)"/>
    <property type="match status" value="1"/>
</dbReference>
<dbReference type="GO" id="GO:0005654">
    <property type="term" value="C:nucleoplasm"/>
    <property type="evidence" value="ECO:0007669"/>
    <property type="project" value="TreeGrafter"/>
</dbReference>
<dbReference type="PANTHER" id="PTHR25462">
    <property type="entry name" value="BONUS, ISOFORM C-RELATED"/>
    <property type="match status" value="1"/>
</dbReference>
<reference evidence="7" key="1">
    <citation type="submission" date="2022-11" db="UniProtKB">
        <authorList>
            <consortium name="WormBaseParasite"/>
        </authorList>
    </citation>
    <scope>IDENTIFICATION</scope>
</reference>
<evidence type="ECO:0000313" key="7">
    <source>
        <dbReference type="WBParaSite" id="PEQ_0000572501-mRNA-1"/>
    </source>
</evidence>
<dbReference type="GO" id="GO:0008270">
    <property type="term" value="F:zinc ion binding"/>
    <property type="evidence" value="ECO:0007669"/>
    <property type="project" value="UniProtKB-KW"/>
</dbReference>
<evidence type="ECO:0000256" key="2">
    <source>
        <dbReference type="ARBA" id="ARBA00022771"/>
    </source>
</evidence>
<evidence type="ECO:0000313" key="6">
    <source>
        <dbReference type="Proteomes" id="UP000887564"/>
    </source>
</evidence>
<keyword evidence="3" id="KW-0862">Zinc</keyword>
<dbReference type="InterPro" id="IPR017907">
    <property type="entry name" value="Znf_RING_CS"/>
</dbReference>